<evidence type="ECO:0000256" key="2">
    <source>
        <dbReference type="PROSITE-ProRule" id="PRU00267"/>
    </source>
</evidence>
<protein>
    <recommendedName>
        <fullName evidence="4">HMG box domain-containing protein</fullName>
    </recommendedName>
</protein>
<dbReference type="GO" id="GO:0005634">
    <property type="term" value="C:nucleus"/>
    <property type="evidence" value="ECO:0007669"/>
    <property type="project" value="UniProtKB-UniRule"/>
</dbReference>
<dbReference type="InterPro" id="IPR009071">
    <property type="entry name" value="HMG_box_dom"/>
</dbReference>
<feature type="region of interest" description="Disordered" evidence="3">
    <location>
        <begin position="166"/>
        <end position="209"/>
    </location>
</feature>
<organism evidence="5 6">
    <name type="scientific">Elysia chlorotica</name>
    <name type="common">Eastern emerald elysia</name>
    <name type="synonym">Sea slug</name>
    <dbReference type="NCBI Taxonomy" id="188477"/>
    <lineage>
        <taxon>Eukaryota</taxon>
        <taxon>Metazoa</taxon>
        <taxon>Spiralia</taxon>
        <taxon>Lophotrochozoa</taxon>
        <taxon>Mollusca</taxon>
        <taxon>Gastropoda</taxon>
        <taxon>Heterobranchia</taxon>
        <taxon>Euthyneura</taxon>
        <taxon>Panpulmonata</taxon>
        <taxon>Sacoglossa</taxon>
        <taxon>Placobranchoidea</taxon>
        <taxon>Plakobranchidae</taxon>
        <taxon>Elysia</taxon>
    </lineage>
</organism>
<keyword evidence="1 2" id="KW-0238">DNA-binding</keyword>
<accession>A0A3S0ZMB9</accession>
<dbReference type="Gene3D" id="1.10.30.10">
    <property type="entry name" value="High mobility group box domain"/>
    <property type="match status" value="2"/>
</dbReference>
<dbReference type="PANTHER" id="PTHR48112:SF22">
    <property type="entry name" value="MITOCHONDRIAL TRANSCRIPTION FACTOR A, ISOFORM B"/>
    <property type="match status" value="1"/>
</dbReference>
<dbReference type="Pfam" id="PF00505">
    <property type="entry name" value="HMG_box"/>
    <property type="match status" value="1"/>
</dbReference>
<dbReference type="GO" id="GO:0003677">
    <property type="term" value="F:DNA binding"/>
    <property type="evidence" value="ECO:0007669"/>
    <property type="project" value="UniProtKB-UniRule"/>
</dbReference>
<feature type="DNA-binding region" description="HMG box" evidence="2">
    <location>
        <begin position="100"/>
        <end position="166"/>
    </location>
</feature>
<dbReference type="PROSITE" id="PS50118">
    <property type="entry name" value="HMG_BOX_2"/>
    <property type="match status" value="2"/>
</dbReference>
<dbReference type="SMART" id="SM00398">
    <property type="entry name" value="HMG"/>
    <property type="match status" value="2"/>
</dbReference>
<keyword evidence="6" id="KW-1185">Reference proteome</keyword>
<dbReference type="SUPFAM" id="SSF47095">
    <property type="entry name" value="HMG-box"/>
    <property type="match status" value="2"/>
</dbReference>
<evidence type="ECO:0000313" key="5">
    <source>
        <dbReference type="EMBL" id="RUS78302.1"/>
    </source>
</evidence>
<dbReference type="OrthoDB" id="1919336at2759"/>
<dbReference type="InterPro" id="IPR050342">
    <property type="entry name" value="HMGB"/>
</dbReference>
<dbReference type="PRINTS" id="PR00886">
    <property type="entry name" value="HIGHMOBLTY12"/>
</dbReference>
<dbReference type="AlphaFoldDB" id="A0A3S0ZMB9"/>
<dbReference type="EMBL" id="RQTK01000519">
    <property type="protein sequence ID" value="RUS78302.1"/>
    <property type="molecule type" value="Genomic_DNA"/>
</dbReference>
<name>A0A3S0ZMB9_ELYCH</name>
<feature type="domain" description="HMG box" evidence="4">
    <location>
        <begin position="22"/>
        <end position="91"/>
    </location>
</feature>
<dbReference type="Proteomes" id="UP000271974">
    <property type="component" value="Unassembled WGS sequence"/>
</dbReference>
<feature type="compositionally biased region" description="Acidic residues" evidence="3">
    <location>
        <begin position="186"/>
        <end position="209"/>
    </location>
</feature>
<evidence type="ECO:0000256" key="1">
    <source>
        <dbReference type="ARBA" id="ARBA00023125"/>
    </source>
</evidence>
<evidence type="ECO:0000256" key="3">
    <source>
        <dbReference type="SAM" id="MobiDB-lite"/>
    </source>
</evidence>
<dbReference type="Pfam" id="PF09011">
    <property type="entry name" value="HMG_box_2"/>
    <property type="match status" value="1"/>
</dbReference>
<feature type="region of interest" description="Disordered" evidence="3">
    <location>
        <begin position="1"/>
        <end position="22"/>
    </location>
</feature>
<comment type="caution">
    <text evidence="5">The sequence shown here is derived from an EMBL/GenBank/DDBJ whole genome shotgun (WGS) entry which is preliminary data.</text>
</comment>
<sequence length="209" mass="23878">MGRPKGALGKTNKKKQKDLNKPKRATSAYFYFLAACRKEAAKIGKPPTKIAEFTKEASEKWKALRPDQKTEFEASAAEDKKRYEREMAAYKGKTVDPNRPKRPPTAYFLFLADFRPRMAGKGIEHKELLKLAGEEWRGMPAAIKSPYEKRALEESKKYEVLMAEYRRTGGGLPQPPAAKKPRQVAEEEDDDEEDDDEDDDDDDDDEDDE</sequence>
<reference evidence="5 6" key="1">
    <citation type="submission" date="2019-01" db="EMBL/GenBank/DDBJ databases">
        <title>A draft genome assembly of the solar-powered sea slug Elysia chlorotica.</title>
        <authorList>
            <person name="Cai H."/>
            <person name="Li Q."/>
            <person name="Fang X."/>
            <person name="Li J."/>
            <person name="Curtis N.E."/>
            <person name="Altenburger A."/>
            <person name="Shibata T."/>
            <person name="Feng M."/>
            <person name="Maeda T."/>
            <person name="Schwartz J.A."/>
            <person name="Shigenobu S."/>
            <person name="Lundholm N."/>
            <person name="Nishiyama T."/>
            <person name="Yang H."/>
            <person name="Hasebe M."/>
            <person name="Li S."/>
            <person name="Pierce S.K."/>
            <person name="Wang J."/>
        </authorList>
    </citation>
    <scope>NUCLEOTIDE SEQUENCE [LARGE SCALE GENOMIC DNA]</scope>
    <source>
        <strain evidence="5">EC2010</strain>
        <tissue evidence="5">Whole organism of an adult</tissue>
    </source>
</reference>
<evidence type="ECO:0000313" key="6">
    <source>
        <dbReference type="Proteomes" id="UP000271974"/>
    </source>
</evidence>
<proteinExistence type="predicted"/>
<dbReference type="STRING" id="188477.A0A3S0ZMB9"/>
<keyword evidence="2" id="KW-0539">Nucleus</keyword>
<evidence type="ECO:0000259" key="4">
    <source>
        <dbReference type="PROSITE" id="PS50118"/>
    </source>
</evidence>
<feature type="domain" description="HMG box" evidence="4">
    <location>
        <begin position="100"/>
        <end position="166"/>
    </location>
</feature>
<gene>
    <name evidence="5" type="ORF">EGW08_013937</name>
</gene>
<dbReference type="GO" id="GO:0006357">
    <property type="term" value="P:regulation of transcription by RNA polymerase II"/>
    <property type="evidence" value="ECO:0007669"/>
    <property type="project" value="TreeGrafter"/>
</dbReference>
<feature type="DNA-binding region" description="HMG box" evidence="2">
    <location>
        <begin position="22"/>
        <end position="91"/>
    </location>
</feature>
<dbReference type="PANTHER" id="PTHR48112">
    <property type="entry name" value="HIGH MOBILITY GROUP PROTEIN DSP1"/>
    <property type="match status" value="1"/>
</dbReference>
<dbReference type="InterPro" id="IPR036910">
    <property type="entry name" value="HMG_box_dom_sf"/>
</dbReference>